<dbReference type="InterPro" id="IPR044935">
    <property type="entry name" value="DUF5086_sf"/>
</dbReference>
<name>A0A1I5A1J9_CHROL</name>
<evidence type="ECO:0008006" key="3">
    <source>
        <dbReference type="Google" id="ProtNLM"/>
    </source>
</evidence>
<proteinExistence type="predicted"/>
<reference evidence="2" key="1">
    <citation type="submission" date="2016-10" db="EMBL/GenBank/DDBJ databases">
        <authorList>
            <person name="Varghese N."/>
            <person name="Submissions S."/>
        </authorList>
    </citation>
    <scope>NUCLEOTIDE SEQUENCE [LARGE SCALE GENOMIC DNA]</scope>
    <source>
        <strain evidence="2">DSM 25575</strain>
    </source>
</reference>
<sequence>MIKMYTLIATVLLFFLGCTKKDMKYSVGQEWKYKTRPTEEKSTLKILKIEEYPATGKVIHISVSGLKMKNPSSPTGFSENLSHIPISEEALNKSVTKLQNHTRKMPDSLETDGYSYWKREFDKGDAGVFTIPVSEIVGSMENAIISGNFSK</sequence>
<gene>
    <name evidence="1" type="ORF">SAMN05421594_3256</name>
</gene>
<keyword evidence="2" id="KW-1185">Reference proteome</keyword>
<accession>A0A1I5A1J9</accession>
<dbReference type="EMBL" id="FOVD01000005">
    <property type="protein sequence ID" value="SFN56362.1"/>
    <property type="molecule type" value="Genomic_DNA"/>
</dbReference>
<protein>
    <recommendedName>
        <fullName evidence="3">Lipoprotein</fullName>
    </recommendedName>
</protein>
<dbReference type="PROSITE" id="PS51257">
    <property type="entry name" value="PROKAR_LIPOPROTEIN"/>
    <property type="match status" value="1"/>
</dbReference>
<evidence type="ECO:0000313" key="2">
    <source>
        <dbReference type="Proteomes" id="UP000198769"/>
    </source>
</evidence>
<organism evidence="1 2">
    <name type="scientific">Chryseobacterium oleae</name>
    <dbReference type="NCBI Taxonomy" id="491207"/>
    <lineage>
        <taxon>Bacteria</taxon>
        <taxon>Pseudomonadati</taxon>
        <taxon>Bacteroidota</taxon>
        <taxon>Flavobacteriia</taxon>
        <taxon>Flavobacteriales</taxon>
        <taxon>Weeksellaceae</taxon>
        <taxon>Chryseobacterium group</taxon>
        <taxon>Chryseobacterium</taxon>
    </lineage>
</organism>
<dbReference type="AlphaFoldDB" id="A0A1I5A1J9"/>
<dbReference type="Gene3D" id="3.90.70.190">
    <property type="entry name" value="Domain of unknown function (DUF5086)"/>
    <property type="match status" value="1"/>
</dbReference>
<evidence type="ECO:0000313" key="1">
    <source>
        <dbReference type="EMBL" id="SFN56362.1"/>
    </source>
</evidence>
<dbReference type="Proteomes" id="UP000198769">
    <property type="component" value="Unassembled WGS sequence"/>
</dbReference>
<dbReference type="OrthoDB" id="66828at2"/>